<evidence type="ECO:0000313" key="3">
    <source>
        <dbReference type="Proteomes" id="UP001149079"/>
    </source>
</evidence>
<sequence>MTETHFRYDMASWPGMDGLIDFQMGPGSSDDFDFHPFIAGDFPLTADEELDPSWTEHSRWLNDYPAKVSAAQPYPQSWYDAGLVKQDCAMNAPTSLLHNKPLPQITETPQIHTRADQLTTQRALFMTPSPNPLPYPFPGTPASDPRASPGPSHASSSRWEGEFECDDAYTFHFDATPTLDSQYQAQNSRPTPSHHYSPNDDEECFTPLEMPDGSTRLTSNWLPVDQDCGFTIGSTLANDDRDAAFRSVMAVDENVVDFGRMKGAFFTSDPAAWGFER</sequence>
<dbReference type="AlphaFoldDB" id="A0A9W9HB42"/>
<evidence type="ECO:0000256" key="1">
    <source>
        <dbReference type="SAM" id="MobiDB-lite"/>
    </source>
</evidence>
<dbReference type="EMBL" id="JAPQKL010000002">
    <property type="protein sequence ID" value="KAJ5143308.1"/>
    <property type="molecule type" value="Genomic_DNA"/>
</dbReference>
<proteinExistence type="predicted"/>
<dbReference type="OrthoDB" id="4509688at2759"/>
<gene>
    <name evidence="2" type="ORF">N7515_002095</name>
</gene>
<dbReference type="Proteomes" id="UP001149079">
    <property type="component" value="Unassembled WGS sequence"/>
</dbReference>
<feature type="region of interest" description="Disordered" evidence="1">
    <location>
        <begin position="182"/>
        <end position="203"/>
    </location>
</feature>
<feature type="compositionally biased region" description="Pro residues" evidence="1">
    <location>
        <begin position="129"/>
        <end position="139"/>
    </location>
</feature>
<protein>
    <submittedName>
        <fullName evidence="2">Uncharacterized protein</fullName>
    </submittedName>
</protein>
<evidence type="ECO:0000313" key="2">
    <source>
        <dbReference type="EMBL" id="KAJ5143308.1"/>
    </source>
</evidence>
<reference evidence="2" key="2">
    <citation type="journal article" date="2023" name="IMA Fungus">
        <title>Comparative genomic study of the Penicillium genus elucidates a diverse pangenome and 15 lateral gene transfer events.</title>
        <authorList>
            <person name="Petersen C."/>
            <person name="Sorensen T."/>
            <person name="Nielsen M.R."/>
            <person name="Sondergaard T.E."/>
            <person name="Sorensen J.L."/>
            <person name="Fitzpatrick D.A."/>
            <person name="Frisvad J.C."/>
            <person name="Nielsen K.L."/>
        </authorList>
    </citation>
    <scope>NUCLEOTIDE SEQUENCE</scope>
    <source>
        <strain evidence="2">IBT 22155</strain>
    </source>
</reference>
<reference evidence="2" key="1">
    <citation type="submission" date="2022-11" db="EMBL/GenBank/DDBJ databases">
        <authorList>
            <person name="Petersen C."/>
        </authorList>
    </citation>
    <scope>NUCLEOTIDE SEQUENCE</scope>
    <source>
        <strain evidence="2">IBT 22155</strain>
    </source>
</reference>
<feature type="compositionally biased region" description="Polar residues" evidence="1">
    <location>
        <begin position="182"/>
        <end position="196"/>
    </location>
</feature>
<organism evidence="2 3">
    <name type="scientific">Penicillium bovifimosum</name>
    <dbReference type="NCBI Taxonomy" id="126998"/>
    <lineage>
        <taxon>Eukaryota</taxon>
        <taxon>Fungi</taxon>
        <taxon>Dikarya</taxon>
        <taxon>Ascomycota</taxon>
        <taxon>Pezizomycotina</taxon>
        <taxon>Eurotiomycetes</taxon>
        <taxon>Eurotiomycetidae</taxon>
        <taxon>Eurotiales</taxon>
        <taxon>Aspergillaceae</taxon>
        <taxon>Penicillium</taxon>
    </lineage>
</organism>
<accession>A0A9W9HB42</accession>
<dbReference type="GeneID" id="81402009"/>
<comment type="caution">
    <text evidence="2">The sequence shown here is derived from an EMBL/GenBank/DDBJ whole genome shotgun (WGS) entry which is preliminary data.</text>
</comment>
<feature type="region of interest" description="Disordered" evidence="1">
    <location>
        <begin position="128"/>
        <end position="159"/>
    </location>
</feature>
<dbReference type="RefSeq" id="XP_056524952.1">
    <property type="nucleotide sequence ID" value="XM_056662839.1"/>
</dbReference>
<keyword evidence="3" id="KW-1185">Reference proteome</keyword>
<name>A0A9W9HB42_9EURO</name>